<keyword evidence="1" id="KW-0647">Proteasome</keyword>
<organism evidence="1 2">
    <name type="scientific">Cricetulus griseus</name>
    <name type="common">Chinese hamster</name>
    <name type="synonym">Cricetulus barabensis griseus</name>
    <dbReference type="NCBI Taxonomy" id="10029"/>
    <lineage>
        <taxon>Eukaryota</taxon>
        <taxon>Metazoa</taxon>
        <taxon>Chordata</taxon>
        <taxon>Craniata</taxon>
        <taxon>Vertebrata</taxon>
        <taxon>Euteleostomi</taxon>
        <taxon>Mammalia</taxon>
        <taxon>Eutheria</taxon>
        <taxon>Euarchontoglires</taxon>
        <taxon>Glires</taxon>
        <taxon>Rodentia</taxon>
        <taxon>Myomorpha</taxon>
        <taxon>Muroidea</taxon>
        <taxon>Cricetidae</taxon>
        <taxon>Cricetinae</taxon>
        <taxon>Cricetulus</taxon>
    </lineage>
</organism>
<dbReference type="GO" id="GO:0008537">
    <property type="term" value="C:proteasome activator complex"/>
    <property type="evidence" value="ECO:0007669"/>
    <property type="project" value="InterPro"/>
</dbReference>
<dbReference type="GO" id="GO:0061136">
    <property type="term" value="P:regulation of proteasomal protein catabolic process"/>
    <property type="evidence" value="ECO:0007669"/>
    <property type="project" value="TreeGrafter"/>
</dbReference>
<dbReference type="AlphaFoldDB" id="A0A061IDK3"/>
<sequence>LIAMISGCRNTTSAVMVHCLRQKTEKERLEFTLKLSLFCGYLNPTSTMDSGSLPSLVSHARSAAEEETNLSKMVMKYWANFARNGHDGLDGPTYKKRRLDECEEAFQGTKVFVMPYGILKINQQLVDIIENVKPEIQLLIEK</sequence>
<dbReference type="GO" id="GO:2000045">
    <property type="term" value="P:regulation of G1/S transition of mitotic cell cycle"/>
    <property type="evidence" value="ECO:0007669"/>
    <property type="project" value="TreeGrafter"/>
</dbReference>
<dbReference type="PANTHER" id="PTHR10660">
    <property type="entry name" value="PROTEASOME REGULATOR PA28"/>
    <property type="match status" value="1"/>
</dbReference>
<dbReference type="GO" id="GO:0005737">
    <property type="term" value="C:cytoplasm"/>
    <property type="evidence" value="ECO:0007669"/>
    <property type="project" value="TreeGrafter"/>
</dbReference>
<proteinExistence type="predicted"/>
<protein>
    <submittedName>
        <fullName evidence="1">Proteasome activator complex subunit 3-like protein</fullName>
    </submittedName>
</protein>
<dbReference type="GO" id="GO:0005654">
    <property type="term" value="C:nucleoplasm"/>
    <property type="evidence" value="ECO:0007669"/>
    <property type="project" value="TreeGrafter"/>
</dbReference>
<dbReference type="InterPro" id="IPR029058">
    <property type="entry name" value="AB_hydrolase_fold"/>
</dbReference>
<dbReference type="PANTHER" id="PTHR10660:SF4">
    <property type="entry name" value="PROTEASOME ACTIVATOR COMPLEX SUBUNIT 3"/>
    <property type="match status" value="1"/>
</dbReference>
<dbReference type="Proteomes" id="UP000030759">
    <property type="component" value="Unassembled WGS sequence"/>
</dbReference>
<gene>
    <name evidence="1" type="ORF">H671_3g10419</name>
</gene>
<dbReference type="EMBL" id="KE673108">
    <property type="protein sequence ID" value="ERE78362.1"/>
    <property type="molecule type" value="Genomic_DNA"/>
</dbReference>
<dbReference type="InterPro" id="IPR009077">
    <property type="entry name" value="Proteasome_activ_PA28"/>
</dbReference>
<evidence type="ECO:0000313" key="1">
    <source>
        <dbReference type="EMBL" id="ERE78362.1"/>
    </source>
</evidence>
<reference evidence="2" key="1">
    <citation type="journal article" date="2013" name="Nat. Biotechnol.">
        <title>Chinese hamster genome sequenced from sorted chromosomes.</title>
        <authorList>
            <person name="Brinkrolf K."/>
            <person name="Rupp O."/>
            <person name="Laux H."/>
            <person name="Kollin F."/>
            <person name="Ernst W."/>
            <person name="Linke B."/>
            <person name="Kofler R."/>
            <person name="Romand S."/>
            <person name="Hesse F."/>
            <person name="Budach W.E."/>
            <person name="Galosy S."/>
            <person name="Muller D."/>
            <person name="Noll T."/>
            <person name="Wienberg J."/>
            <person name="Jostock T."/>
            <person name="Leonard M."/>
            <person name="Grillari J."/>
            <person name="Tauch A."/>
            <person name="Goesmann A."/>
            <person name="Helk B."/>
            <person name="Mott J.E."/>
            <person name="Puhler A."/>
            <person name="Borth N."/>
        </authorList>
    </citation>
    <scope>NUCLEOTIDE SEQUENCE [LARGE SCALE GENOMIC DNA]</scope>
    <source>
        <strain evidence="2">17A/GY</strain>
    </source>
</reference>
<accession>A0A061IDK3</accession>
<evidence type="ECO:0000313" key="2">
    <source>
        <dbReference type="Proteomes" id="UP000030759"/>
    </source>
</evidence>
<feature type="non-terminal residue" evidence="1">
    <location>
        <position position="1"/>
    </location>
</feature>
<dbReference type="SUPFAM" id="SSF53474">
    <property type="entry name" value="alpha/beta-Hydrolases"/>
    <property type="match status" value="1"/>
</dbReference>
<dbReference type="GO" id="GO:0061133">
    <property type="term" value="F:endopeptidase activator activity"/>
    <property type="evidence" value="ECO:0007669"/>
    <property type="project" value="TreeGrafter"/>
</dbReference>
<name>A0A061IDK3_CRIGR</name>